<gene>
    <name evidence="5" type="ORF">FKR81_16815</name>
</gene>
<accession>A0A563EUC3</accession>
<dbReference type="InterPro" id="IPR036390">
    <property type="entry name" value="WH_DNA-bd_sf"/>
</dbReference>
<dbReference type="PANTHER" id="PTHR33204">
    <property type="entry name" value="TRANSCRIPTIONAL REGULATOR, MARR FAMILY"/>
    <property type="match status" value="1"/>
</dbReference>
<reference evidence="5 6" key="1">
    <citation type="submission" date="2019-07" db="EMBL/GenBank/DDBJ databases">
        <title>Lentzea xizangensis sp. nov., isolated from Qinghai-Tibetan Plateau Soils.</title>
        <authorList>
            <person name="Huang J."/>
        </authorList>
    </citation>
    <scope>NUCLEOTIDE SEQUENCE [LARGE SCALE GENOMIC DNA]</scope>
    <source>
        <strain evidence="5 6">FXJ1.1311</strain>
    </source>
</reference>
<dbReference type="Proteomes" id="UP000316639">
    <property type="component" value="Unassembled WGS sequence"/>
</dbReference>
<dbReference type="Pfam" id="PF01638">
    <property type="entry name" value="HxlR"/>
    <property type="match status" value="1"/>
</dbReference>
<evidence type="ECO:0000256" key="3">
    <source>
        <dbReference type="ARBA" id="ARBA00023163"/>
    </source>
</evidence>
<keyword evidence="6" id="KW-1185">Reference proteome</keyword>
<dbReference type="Gene3D" id="1.10.10.10">
    <property type="entry name" value="Winged helix-like DNA-binding domain superfamily/Winged helix DNA-binding domain"/>
    <property type="match status" value="1"/>
</dbReference>
<evidence type="ECO:0000256" key="1">
    <source>
        <dbReference type="ARBA" id="ARBA00023015"/>
    </source>
</evidence>
<evidence type="ECO:0000313" key="5">
    <source>
        <dbReference type="EMBL" id="TWP51270.1"/>
    </source>
</evidence>
<evidence type="ECO:0000259" key="4">
    <source>
        <dbReference type="PROSITE" id="PS51118"/>
    </source>
</evidence>
<evidence type="ECO:0000256" key="2">
    <source>
        <dbReference type="ARBA" id="ARBA00023125"/>
    </source>
</evidence>
<dbReference type="InterPro" id="IPR036388">
    <property type="entry name" value="WH-like_DNA-bd_sf"/>
</dbReference>
<keyword evidence="2" id="KW-0238">DNA-binding</keyword>
<sequence>MEICPSNALPVRIGDKWTAWVVRLLEHGPRRFTELRKDMGRVTPKVLTETLRAMERDGMLTRTEFDEIPPRVEYELTELGHSLRALLDHTCAWTRENLPLIEAARRANDEADHARTA</sequence>
<dbReference type="InterPro" id="IPR002577">
    <property type="entry name" value="HTH_HxlR"/>
</dbReference>
<comment type="caution">
    <text evidence="5">The sequence shown here is derived from an EMBL/GenBank/DDBJ whole genome shotgun (WGS) entry which is preliminary data.</text>
</comment>
<dbReference type="SUPFAM" id="SSF46785">
    <property type="entry name" value="Winged helix' DNA-binding domain"/>
    <property type="match status" value="1"/>
</dbReference>
<dbReference type="PROSITE" id="PS51118">
    <property type="entry name" value="HTH_HXLR"/>
    <property type="match status" value="1"/>
</dbReference>
<organism evidence="5 6">
    <name type="scientific">Lentzea tibetensis</name>
    <dbReference type="NCBI Taxonomy" id="2591470"/>
    <lineage>
        <taxon>Bacteria</taxon>
        <taxon>Bacillati</taxon>
        <taxon>Actinomycetota</taxon>
        <taxon>Actinomycetes</taxon>
        <taxon>Pseudonocardiales</taxon>
        <taxon>Pseudonocardiaceae</taxon>
        <taxon>Lentzea</taxon>
    </lineage>
</organism>
<feature type="domain" description="HTH hxlR-type" evidence="4">
    <location>
        <begin position="4"/>
        <end position="102"/>
    </location>
</feature>
<dbReference type="GO" id="GO:0003677">
    <property type="term" value="F:DNA binding"/>
    <property type="evidence" value="ECO:0007669"/>
    <property type="project" value="UniProtKB-KW"/>
</dbReference>
<keyword evidence="3" id="KW-0804">Transcription</keyword>
<dbReference type="EMBL" id="VOBR01000009">
    <property type="protein sequence ID" value="TWP51270.1"/>
    <property type="molecule type" value="Genomic_DNA"/>
</dbReference>
<dbReference type="AlphaFoldDB" id="A0A563EUC3"/>
<dbReference type="OrthoDB" id="370168at2"/>
<evidence type="ECO:0000313" key="6">
    <source>
        <dbReference type="Proteomes" id="UP000316639"/>
    </source>
</evidence>
<keyword evidence="1" id="KW-0805">Transcription regulation</keyword>
<name>A0A563EUC3_9PSEU</name>
<proteinExistence type="predicted"/>
<dbReference type="PANTHER" id="PTHR33204:SF39">
    <property type="entry name" value="TRANSCRIPTIONAL REGULATORY PROTEIN"/>
    <property type="match status" value="1"/>
</dbReference>
<dbReference type="RefSeq" id="WP_146352964.1">
    <property type="nucleotide sequence ID" value="NZ_VOBR01000009.1"/>
</dbReference>
<protein>
    <submittedName>
        <fullName evidence="5">Helix-turn-helix transcriptional regulator</fullName>
    </submittedName>
</protein>